<evidence type="ECO:0000259" key="2">
    <source>
        <dbReference type="Pfam" id="PF01471"/>
    </source>
</evidence>
<dbReference type="EMBL" id="FMZC01000005">
    <property type="protein sequence ID" value="SDD26977.1"/>
    <property type="molecule type" value="Genomic_DNA"/>
</dbReference>
<dbReference type="STRING" id="187868.SAMN05192589_105124"/>
<feature type="region of interest" description="Disordered" evidence="1">
    <location>
        <begin position="297"/>
        <end position="324"/>
    </location>
</feature>
<evidence type="ECO:0000313" key="3">
    <source>
        <dbReference type="EMBL" id="SDD26977.1"/>
    </source>
</evidence>
<evidence type="ECO:0000313" key="4">
    <source>
        <dbReference type="Proteomes" id="UP000198781"/>
    </source>
</evidence>
<feature type="compositionally biased region" description="Gly residues" evidence="1">
    <location>
        <begin position="297"/>
        <end position="306"/>
    </location>
</feature>
<feature type="domain" description="Peptidoglycan binding-like" evidence="2">
    <location>
        <begin position="329"/>
        <end position="381"/>
    </location>
</feature>
<dbReference type="Pfam" id="PF03783">
    <property type="entry name" value="CsgG"/>
    <property type="match status" value="1"/>
</dbReference>
<proteinExistence type="predicted"/>
<dbReference type="InterPro" id="IPR036365">
    <property type="entry name" value="PGBD-like_sf"/>
</dbReference>
<dbReference type="AlphaFoldDB" id="A0A1G6TEX4"/>
<feature type="region of interest" description="Disordered" evidence="1">
    <location>
        <begin position="1"/>
        <end position="23"/>
    </location>
</feature>
<keyword evidence="4" id="KW-1185">Reference proteome</keyword>
<dbReference type="OrthoDB" id="6658595at2"/>
<dbReference type="SUPFAM" id="SSF47090">
    <property type="entry name" value="PGBD-like"/>
    <property type="match status" value="1"/>
</dbReference>
<dbReference type="InterPro" id="IPR005534">
    <property type="entry name" value="Curli_assmbl/transp-comp_CsgG"/>
</dbReference>
<dbReference type="Proteomes" id="UP000198781">
    <property type="component" value="Unassembled WGS sequence"/>
</dbReference>
<dbReference type="InterPro" id="IPR002477">
    <property type="entry name" value="Peptidoglycan-bd-like"/>
</dbReference>
<evidence type="ECO:0000256" key="1">
    <source>
        <dbReference type="SAM" id="MobiDB-lite"/>
    </source>
</evidence>
<dbReference type="Gene3D" id="1.10.101.10">
    <property type="entry name" value="PGBD-like superfamily/PGBD"/>
    <property type="match status" value="1"/>
</dbReference>
<name>A0A1G6TEX4_9BURK</name>
<sequence>MTTPTLRAGQPAPAPASAPASAFSPAPISRISRTSLVAATVAAALALAGCETTNMRMGSPDAKTVATGSAAGGATQGASSELERCESPLGTVSLIENQQAGWYTILRNEYRLPPTANLLRLLVQQSNCFVVIERGAAGMTAMDRERAIMQSGEMRGGSNFGKGQMVASDYGMSPEIVFHNDNAGGASASLGGLVGGRAGGLLAVLGGSLNTKEASAMLTLIDHRSGVQVAASEGSASKTDFGAMGQLFGGSGGARLGGYSNTAEGKVISAAFMDAFNQMVRSLRSYKAQSVKGQGLGGGGRLGVDGGAAPSQTSAPRAQPVSATGGMSLRDAQAKLNALGHDTGTPDGAMGAKTAAALRAFQKERGLPVTGRLDAATAAQLSQ</sequence>
<dbReference type="InterPro" id="IPR036366">
    <property type="entry name" value="PGBDSf"/>
</dbReference>
<feature type="region of interest" description="Disordered" evidence="1">
    <location>
        <begin position="56"/>
        <end position="82"/>
    </location>
</feature>
<protein>
    <submittedName>
        <fullName evidence="3">Curli production assembly/transport component CsgG</fullName>
    </submittedName>
</protein>
<accession>A0A1G6TEX4</accession>
<dbReference type="Pfam" id="PF01471">
    <property type="entry name" value="PG_binding_1"/>
    <property type="match status" value="1"/>
</dbReference>
<dbReference type="GO" id="GO:0030288">
    <property type="term" value="C:outer membrane-bounded periplasmic space"/>
    <property type="evidence" value="ECO:0007669"/>
    <property type="project" value="InterPro"/>
</dbReference>
<gene>
    <name evidence="3" type="ORF">SAMN05192589_105124</name>
</gene>
<organism evidence="3 4">
    <name type="scientific">Paracidovorax valerianellae</name>
    <dbReference type="NCBI Taxonomy" id="187868"/>
    <lineage>
        <taxon>Bacteria</taxon>
        <taxon>Pseudomonadati</taxon>
        <taxon>Pseudomonadota</taxon>
        <taxon>Betaproteobacteria</taxon>
        <taxon>Burkholderiales</taxon>
        <taxon>Comamonadaceae</taxon>
        <taxon>Paracidovorax</taxon>
    </lineage>
</organism>
<reference evidence="3 4" key="1">
    <citation type="submission" date="2016-10" db="EMBL/GenBank/DDBJ databases">
        <authorList>
            <person name="de Groot N.N."/>
        </authorList>
    </citation>
    <scope>NUCLEOTIDE SEQUENCE [LARGE SCALE GENOMIC DNA]</scope>
    <source>
        <strain evidence="3 4">DSM 16619</strain>
    </source>
</reference>